<accession>A0A5B7EXI2</accession>
<gene>
    <name evidence="1" type="ORF">E2C01_032440</name>
</gene>
<dbReference type="AlphaFoldDB" id="A0A5B7EXI2"/>
<name>A0A5B7EXI2_PORTR</name>
<sequence length="79" mass="8491">MKPSSTLTSVLYGSLVCHLSCSSRHPYLTHVSQGEARGGPVKISSCTKLNTYLSDSHSDAPGMELQEVEVNLVNFALLP</sequence>
<proteinExistence type="predicted"/>
<keyword evidence="2" id="KW-1185">Reference proteome</keyword>
<protein>
    <submittedName>
        <fullName evidence="1">Uncharacterized protein</fullName>
    </submittedName>
</protein>
<organism evidence="1 2">
    <name type="scientific">Portunus trituberculatus</name>
    <name type="common">Swimming crab</name>
    <name type="synonym">Neptunus trituberculatus</name>
    <dbReference type="NCBI Taxonomy" id="210409"/>
    <lineage>
        <taxon>Eukaryota</taxon>
        <taxon>Metazoa</taxon>
        <taxon>Ecdysozoa</taxon>
        <taxon>Arthropoda</taxon>
        <taxon>Crustacea</taxon>
        <taxon>Multicrustacea</taxon>
        <taxon>Malacostraca</taxon>
        <taxon>Eumalacostraca</taxon>
        <taxon>Eucarida</taxon>
        <taxon>Decapoda</taxon>
        <taxon>Pleocyemata</taxon>
        <taxon>Brachyura</taxon>
        <taxon>Eubrachyura</taxon>
        <taxon>Portunoidea</taxon>
        <taxon>Portunidae</taxon>
        <taxon>Portuninae</taxon>
        <taxon>Portunus</taxon>
    </lineage>
</organism>
<evidence type="ECO:0000313" key="1">
    <source>
        <dbReference type="EMBL" id="MPC38922.1"/>
    </source>
</evidence>
<reference evidence="1 2" key="1">
    <citation type="submission" date="2019-05" db="EMBL/GenBank/DDBJ databases">
        <title>Another draft genome of Portunus trituberculatus and its Hox gene families provides insights of decapod evolution.</title>
        <authorList>
            <person name="Jeong J.-H."/>
            <person name="Song I."/>
            <person name="Kim S."/>
            <person name="Choi T."/>
            <person name="Kim D."/>
            <person name="Ryu S."/>
            <person name="Kim W."/>
        </authorList>
    </citation>
    <scope>NUCLEOTIDE SEQUENCE [LARGE SCALE GENOMIC DNA]</scope>
    <source>
        <tissue evidence="1">Muscle</tissue>
    </source>
</reference>
<evidence type="ECO:0000313" key="2">
    <source>
        <dbReference type="Proteomes" id="UP000324222"/>
    </source>
</evidence>
<dbReference type="Proteomes" id="UP000324222">
    <property type="component" value="Unassembled WGS sequence"/>
</dbReference>
<comment type="caution">
    <text evidence="1">The sequence shown here is derived from an EMBL/GenBank/DDBJ whole genome shotgun (WGS) entry which is preliminary data.</text>
</comment>
<dbReference type="EMBL" id="VSRR010004211">
    <property type="protein sequence ID" value="MPC38922.1"/>
    <property type="molecule type" value="Genomic_DNA"/>
</dbReference>